<organism evidence="2 3">
    <name type="scientific">Carya illinoinensis</name>
    <name type="common">Pecan</name>
    <dbReference type="NCBI Taxonomy" id="32201"/>
    <lineage>
        <taxon>Eukaryota</taxon>
        <taxon>Viridiplantae</taxon>
        <taxon>Streptophyta</taxon>
        <taxon>Embryophyta</taxon>
        <taxon>Tracheophyta</taxon>
        <taxon>Spermatophyta</taxon>
        <taxon>Magnoliopsida</taxon>
        <taxon>eudicotyledons</taxon>
        <taxon>Gunneridae</taxon>
        <taxon>Pentapetalae</taxon>
        <taxon>rosids</taxon>
        <taxon>fabids</taxon>
        <taxon>Fagales</taxon>
        <taxon>Juglandaceae</taxon>
        <taxon>Carya</taxon>
    </lineage>
</organism>
<protein>
    <recommendedName>
        <fullName evidence="4">Secreted protein</fullName>
    </recommendedName>
</protein>
<gene>
    <name evidence="2" type="ORF">I3842_Q136500</name>
</gene>
<reference evidence="2" key="1">
    <citation type="submission" date="2021-01" db="EMBL/GenBank/DDBJ databases">
        <authorList>
            <person name="Lovell J.T."/>
            <person name="Bentley N."/>
            <person name="Bhattarai G."/>
            <person name="Jenkins J.W."/>
            <person name="Sreedasyam A."/>
            <person name="Alarcon Y."/>
            <person name="Bock C."/>
            <person name="Boston L."/>
            <person name="Carlson J."/>
            <person name="Cervantes K."/>
            <person name="Clermont K."/>
            <person name="Krom N."/>
            <person name="Kubenka K."/>
            <person name="Mamidi S."/>
            <person name="Mattison C."/>
            <person name="Monteros M."/>
            <person name="Pisani C."/>
            <person name="Plott C."/>
            <person name="Rajasekar S."/>
            <person name="Rhein H.S."/>
            <person name="Rohla C."/>
            <person name="Song M."/>
            <person name="Hilaire R.S."/>
            <person name="Shu S."/>
            <person name="Wells L."/>
            <person name="Wang X."/>
            <person name="Webber J."/>
            <person name="Heerema R.J."/>
            <person name="Klein P."/>
            <person name="Conner P."/>
            <person name="Grauke L."/>
            <person name="Grimwood J."/>
            <person name="Schmutz J."/>
            <person name="Randall J.J."/>
        </authorList>
    </citation>
    <scope>NUCLEOTIDE SEQUENCE</scope>
    <source>
        <tissue evidence="2">Leaf</tissue>
    </source>
</reference>
<evidence type="ECO:0000256" key="1">
    <source>
        <dbReference type="SAM" id="SignalP"/>
    </source>
</evidence>
<comment type="caution">
    <text evidence="2">The sequence shown here is derived from an EMBL/GenBank/DDBJ whole genome shotgun (WGS) entry which is preliminary data.</text>
</comment>
<proteinExistence type="predicted"/>
<name>A0A922D254_CARIL</name>
<sequence length="67" mass="7080">MMMTFLLALSVPFSDNCFSASSAPCSLASFNCCQSPVHRDHNTAAAFSRLRGEPVLINSSKTGIGSP</sequence>
<dbReference type="AlphaFoldDB" id="A0A922D254"/>
<keyword evidence="1" id="KW-0732">Signal</keyword>
<evidence type="ECO:0000313" key="3">
    <source>
        <dbReference type="Proteomes" id="UP000811246"/>
    </source>
</evidence>
<dbReference type="EMBL" id="MU229057">
    <property type="protein sequence ID" value="KAG6617996.1"/>
    <property type="molecule type" value="Genomic_DNA"/>
</dbReference>
<dbReference type="Proteomes" id="UP000811246">
    <property type="component" value="Unassembled WGS sequence"/>
</dbReference>
<accession>A0A922D254</accession>
<evidence type="ECO:0008006" key="4">
    <source>
        <dbReference type="Google" id="ProtNLM"/>
    </source>
</evidence>
<feature type="signal peptide" evidence="1">
    <location>
        <begin position="1"/>
        <end position="19"/>
    </location>
</feature>
<evidence type="ECO:0000313" key="2">
    <source>
        <dbReference type="EMBL" id="KAG6617996.1"/>
    </source>
</evidence>
<feature type="chain" id="PRO_5037479747" description="Secreted protein" evidence="1">
    <location>
        <begin position="20"/>
        <end position="67"/>
    </location>
</feature>